<evidence type="ECO:0000313" key="3">
    <source>
        <dbReference type="Proteomes" id="UP001320766"/>
    </source>
</evidence>
<evidence type="ECO:0000313" key="2">
    <source>
        <dbReference type="EMBL" id="MCP2348271.1"/>
    </source>
</evidence>
<dbReference type="RefSeq" id="WP_253771868.1">
    <property type="nucleotide sequence ID" value="NZ_BAAAVE010000006.1"/>
</dbReference>
<dbReference type="EMBL" id="JAMZEC010000001">
    <property type="protein sequence ID" value="MCP2348271.1"/>
    <property type="molecule type" value="Genomic_DNA"/>
</dbReference>
<sequence length="195" mass="20619">MTPTILSHLKPFGAVASAVPVIASAVRLSLDPALDRRATVDGAWWPYSRDAATEMPGLIAAVDQRLDRVTLRVGVYRDAWDHIPRRIPARGRQVRVGWFRSSDPRVITLVLAGGERIALLVIPPETSNAQAEAVLRLVDQDTGFLPSGVRAVAGLPDAPDGHAMEEDGAAGWENEGGSTTGLAATRSTGGTTAPV</sequence>
<organism evidence="2 3">
    <name type="scientific">Nonomuraea roseoviolacea subsp. carminata</name>
    <dbReference type="NCBI Taxonomy" id="160689"/>
    <lineage>
        <taxon>Bacteria</taxon>
        <taxon>Bacillati</taxon>
        <taxon>Actinomycetota</taxon>
        <taxon>Actinomycetes</taxon>
        <taxon>Streptosporangiales</taxon>
        <taxon>Streptosporangiaceae</taxon>
        <taxon>Nonomuraea</taxon>
    </lineage>
</organism>
<dbReference type="InterPro" id="IPR046036">
    <property type="entry name" value="DUF5994"/>
</dbReference>
<accession>A0ABT1K2P7</accession>
<reference evidence="2 3" key="1">
    <citation type="submission" date="2022-06" db="EMBL/GenBank/DDBJ databases">
        <title>Sequencing the genomes of 1000 actinobacteria strains.</title>
        <authorList>
            <person name="Klenk H.-P."/>
        </authorList>
    </citation>
    <scope>NUCLEOTIDE SEQUENCE [LARGE SCALE GENOMIC DNA]</scope>
    <source>
        <strain evidence="2 3">DSM 44170</strain>
    </source>
</reference>
<feature type="region of interest" description="Disordered" evidence="1">
    <location>
        <begin position="157"/>
        <end position="195"/>
    </location>
</feature>
<comment type="caution">
    <text evidence="2">The sequence shown here is derived from an EMBL/GenBank/DDBJ whole genome shotgun (WGS) entry which is preliminary data.</text>
</comment>
<evidence type="ECO:0000256" key="1">
    <source>
        <dbReference type="SAM" id="MobiDB-lite"/>
    </source>
</evidence>
<gene>
    <name evidence="2" type="ORF">HD595_004393</name>
</gene>
<dbReference type="Pfam" id="PF19457">
    <property type="entry name" value="DUF5994"/>
    <property type="match status" value="1"/>
</dbReference>
<protein>
    <submittedName>
        <fullName evidence="2">Uncharacterized protein</fullName>
    </submittedName>
</protein>
<name>A0ABT1K2P7_9ACTN</name>
<dbReference type="Proteomes" id="UP001320766">
    <property type="component" value="Unassembled WGS sequence"/>
</dbReference>
<feature type="compositionally biased region" description="Polar residues" evidence="1">
    <location>
        <begin position="176"/>
        <end position="195"/>
    </location>
</feature>
<keyword evidence="3" id="KW-1185">Reference proteome</keyword>
<proteinExistence type="predicted"/>